<dbReference type="Proteomes" id="UP000067626">
    <property type="component" value="Chromosome"/>
</dbReference>
<dbReference type="EMBL" id="CP012159">
    <property type="protein sequence ID" value="AKT37829.1"/>
    <property type="molecule type" value="Genomic_DNA"/>
</dbReference>
<protein>
    <submittedName>
        <fullName evidence="1">Uncharacterized protein</fullName>
    </submittedName>
</protein>
<sequence>MEVRATEADGDGGVLVQLVTPEAEAWEYLTPSGDDLYAFLALVSDRRGGAERIEERVCRVHAEELRSLVGHWDMGPKVTVDVEACATAERQGGAELPLLLPK</sequence>
<organism evidence="1 2">
    <name type="scientific">Chondromyces crocatus</name>
    <dbReference type="NCBI Taxonomy" id="52"/>
    <lineage>
        <taxon>Bacteria</taxon>
        <taxon>Pseudomonadati</taxon>
        <taxon>Myxococcota</taxon>
        <taxon>Polyangia</taxon>
        <taxon>Polyangiales</taxon>
        <taxon>Polyangiaceae</taxon>
        <taxon>Chondromyces</taxon>
    </lineage>
</organism>
<evidence type="ECO:0000313" key="1">
    <source>
        <dbReference type="EMBL" id="AKT37829.1"/>
    </source>
</evidence>
<name>A0A0K1EAE8_CHOCO</name>
<dbReference type="KEGG" id="ccro:CMC5_019720"/>
<keyword evidence="2" id="KW-1185">Reference proteome</keyword>
<accession>A0A0K1EAE8</accession>
<dbReference type="AlphaFoldDB" id="A0A0K1EAE8"/>
<gene>
    <name evidence="1" type="ORF">CMC5_019720</name>
</gene>
<evidence type="ECO:0000313" key="2">
    <source>
        <dbReference type="Proteomes" id="UP000067626"/>
    </source>
</evidence>
<reference evidence="1 2" key="1">
    <citation type="submission" date="2015-07" db="EMBL/GenBank/DDBJ databases">
        <title>Genome analysis of myxobacterium Chondromyces crocatus Cm c5 reveals a high potential for natural compound synthesis and the genetic basis for the loss of fruiting body formation.</title>
        <authorList>
            <person name="Zaburannyi N."/>
            <person name="Bunk B."/>
            <person name="Maier J."/>
            <person name="Overmann J."/>
            <person name="Mueller R."/>
        </authorList>
    </citation>
    <scope>NUCLEOTIDE SEQUENCE [LARGE SCALE GENOMIC DNA]</scope>
    <source>
        <strain evidence="1 2">Cm c5</strain>
    </source>
</reference>
<proteinExistence type="predicted"/>